<dbReference type="PROSITE" id="PS51257">
    <property type="entry name" value="PROKAR_LIPOPROTEIN"/>
    <property type="match status" value="1"/>
</dbReference>
<name>A0A1T4V6P6_9GAMM</name>
<proteinExistence type="predicted"/>
<dbReference type="AlphaFoldDB" id="A0A1T4V6P6"/>
<sequence length="203" mass="23881">MLFNRFIKASRYFTVFFLMLFTCSCSVSTDTDDKKTLNESQSEYINIEKDRKIPLPFVTFDEENEYRQILTADYNGKKNSLLCIVKLKENGLNLTGLTLSSLPLFNLKYENKELEGKYYVPRSMLPPVNHVLFDIMLSFDRKNTLSNEISKEYIIIRDDNLVTLRKNDGKAIYKIEYAPYKNRLLPVKIVNQEFNYSITLKYL</sequence>
<dbReference type="Proteomes" id="UP000242432">
    <property type="component" value="Unassembled WGS sequence"/>
</dbReference>
<protein>
    <recommendedName>
        <fullName evidence="4">Lipoprotein</fullName>
    </recommendedName>
</protein>
<keyword evidence="1" id="KW-0732">Signal</keyword>
<dbReference type="EMBL" id="FUXX01000011">
    <property type="protein sequence ID" value="SKA60638.1"/>
    <property type="molecule type" value="Genomic_DNA"/>
</dbReference>
<evidence type="ECO:0000313" key="3">
    <source>
        <dbReference type="Proteomes" id="UP000242432"/>
    </source>
</evidence>
<gene>
    <name evidence="2" type="ORF">SAMN02745213_00927</name>
</gene>
<dbReference type="Pfam" id="PF11659">
    <property type="entry name" value="DUF3261"/>
    <property type="match status" value="1"/>
</dbReference>
<dbReference type="RefSeq" id="WP_078928450.1">
    <property type="nucleotide sequence ID" value="NZ_FUXX01000011.1"/>
</dbReference>
<organism evidence="2 3">
    <name type="scientific">Succinivibrio dextrinosolvens DSM 3072</name>
    <dbReference type="NCBI Taxonomy" id="1123324"/>
    <lineage>
        <taxon>Bacteria</taxon>
        <taxon>Pseudomonadati</taxon>
        <taxon>Pseudomonadota</taxon>
        <taxon>Gammaproteobacteria</taxon>
        <taxon>Aeromonadales</taxon>
        <taxon>Succinivibrionaceae</taxon>
        <taxon>Succinivibrio</taxon>
    </lineage>
</organism>
<keyword evidence="3" id="KW-1185">Reference proteome</keyword>
<accession>A0A1T4V6P6</accession>
<feature type="chain" id="PRO_5012798054" description="Lipoprotein" evidence="1">
    <location>
        <begin position="30"/>
        <end position="203"/>
    </location>
</feature>
<reference evidence="3" key="1">
    <citation type="submission" date="2017-02" db="EMBL/GenBank/DDBJ databases">
        <authorList>
            <person name="Varghese N."/>
            <person name="Submissions S."/>
        </authorList>
    </citation>
    <scope>NUCLEOTIDE SEQUENCE [LARGE SCALE GENOMIC DNA]</scope>
    <source>
        <strain evidence="3">DSM 3072</strain>
    </source>
</reference>
<evidence type="ECO:0000313" key="2">
    <source>
        <dbReference type="EMBL" id="SKA60638.1"/>
    </source>
</evidence>
<dbReference type="InterPro" id="IPR021675">
    <property type="entry name" value="DUF3261"/>
</dbReference>
<evidence type="ECO:0008006" key="4">
    <source>
        <dbReference type="Google" id="ProtNLM"/>
    </source>
</evidence>
<feature type="signal peptide" evidence="1">
    <location>
        <begin position="1"/>
        <end position="29"/>
    </location>
</feature>
<evidence type="ECO:0000256" key="1">
    <source>
        <dbReference type="SAM" id="SignalP"/>
    </source>
</evidence>